<evidence type="ECO:0000256" key="3">
    <source>
        <dbReference type="ARBA" id="ARBA00012611"/>
    </source>
</evidence>
<dbReference type="RefSeq" id="XP_002845181.1">
    <property type="nucleotide sequence ID" value="XM_002845135.1"/>
</dbReference>
<evidence type="ECO:0000256" key="4">
    <source>
        <dbReference type="ARBA" id="ARBA00015841"/>
    </source>
</evidence>
<evidence type="ECO:0000256" key="2">
    <source>
        <dbReference type="ARBA" id="ARBA00004922"/>
    </source>
</evidence>
<evidence type="ECO:0000256" key="12">
    <source>
        <dbReference type="SAM" id="SignalP"/>
    </source>
</evidence>
<dbReference type="AlphaFoldDB" id="C5FWP2"/>
<gene>
    <name evidence="13" type="ORF">MCYG_07145</name>
</gene>
<dbReference type="Pfam" id="PF13692">
    <property type="entry name" value="Glyco_trans_1_4"/>
    <property type="match status" value="1"/>
</dbReference>
<keyword evidence="5 13" id="KW-0328">Glycosyltransferase</keyword>
<organism evidence="13 14">
    <name type="scientific">Arthroderma otae (strain ATCC MYA-4605 / CBS 113480)</name>
    <name type="common">Microsporum canis</name>
    <dbReference type="NCBI Taxonomy" id="554155"/>
    <lineage>
        <taxon>Eukaryota</taxon>
        <taxon>Fungi</taxon>
        <taxon>Dikarya</taxon>
        <taxon>Ascomycota</taxon>
        <taxon>Pezizomycotina</taxon>
        <taxon>Eurotiomycetes</taxon>
        <taxon>Eurotiomycetidae</taxon>
        <taxon>Onygenales</taxon>
        <taxon>Arthrodermataceae</taxon>
        <taxon>Microsporum</taxon>
    </lineage>
</organism>
<evidence type="ECO:0000256" key="8">
    <source>
        <dbReference type="ARBA" id="ARBA00022824"/>
    </source>
</evidence>
<evidence type="ECO:0000256" key="5">
    <source>
        <dbReference type="ARBA" id="ARBA00022676"/>
    </source>
</evidence>
<dbReference type="EC" id="2.4.1.142" evidence="3"/>
<dbReference type="GO" id="GO:0005789">
    <property type="term" value="C:endoplasmic reticulum membrane"/>
    <property type="evidence" value="ECO:0007669"/>
    <property type="project" value="UniProtKB-SubCell"/>
</dbReference>
<dbReference type="HOGENOM" id="CLU_012079_1_0_1"/>
<accession>C5FWP2</accession>
<feature type="signal peptide" evidence="12">
    <location>
        <begin position="1"/>
        <end position="17"/>
    </location>
</feature>
<evidence type="ECO:0000256" key="7">
    <source>
        <dbReference type="ARBA" id="ARBA00022692"/>
    </source>
</evidence>
<dbReference type="STRING" id="554155.C5FWP2"/>
<evidence type="ECO:0000313" key="13">
    <source>
        <dbReference type="EMBL" id="EEQ34326.1"/>
    </source>
</evidence>
<keyword evidence="14" id="KW-1185">Reference proteome</keyword>
<feature type="chain" id="PRO_5002951611" description="Chitobiosyldiphosphodolichol beta-mannosyltransferase" evidence="12">
    <location>
        <begin position="18"/>
        <end position="458"/>
    </location>
</feature>
<evidence type="ECO:0000256" key="1">
    <source>
        <dbReference type="ARBA" id="ARBA00004389"/>
    </source>
</evidence>
<dbReference type="PANTHER" id="PTHR13036:SF0">
    <property type="entry name" value="CHITOBIOSYLDIPHOSPHODOLICHOL BETA-MANNOSYLTRANSFERASE"/>
    <property type="match status" value="1"/>
</dbReference>
<comment type="subcellular location">
    <subcellularLocation>
        <location evidence="1">Endoplasmic reticulum membrane</location>
        <topology evidence="1">Single-pass membrane protein</topology>
    </subcellularLocation>
</comment>
<comment type="function">
    <text evidence="11">Participates in the formation of the lipid-linked precursor oligosaccharide for N-glycosylation. Involved in assembling the dolichol-pyrophosphate-GlcNAc(2)-Man(5) intermediate on the cytoplasmic surface of the ER.</text>
</comment>
<keyword evidence="12" id="KW-0732">Signal</keyword>
<evidence type="ECO:0000256" key="11">
    <source>
        <dbReference type="ARBA" id="ARBA00024899"/>
    </source>
</evidence>
<keyword evidence="6 13" id="KW-0808">Transferase</keyword>
<keyword evidence="10" id="KW-0472">Membrane</keyword>
<keyword evidence="8" id="KW-0256">Endoplasmic reticulum</keyword>
<dbReference type="OMA" id="CKLIIDW"/>
<evidence type="ECO:0000256" key="10">
    <source>
        <dbReference type="ARBA" id="ARBA00023136"/>
    </source>
</evidence>
<evidence type="ECO:0000313" key="14">
    <source>
        <dbReference type="Proteomes" id="UP000002035"/>
    </source>
</evidence>
<sequence>MLLILVLCILVIIISSAVVLQLLPSQNGEVSQSPKSPDAVSVQIVVLGDIGHSPRMQCHALSIARHGGRVFLIGYLNSTPSQELLEHPRISIVALPSPPAFLQVTNKLLFPVAAVVKALQQTWHLWAALAYHTEPAKWMLVQNPPAVPTIAVAQLVCRLRNTRLIIDWHNFGYSILALKLGTAHPMVRLMAWHEHSFSHFATAHFCVSNAMARVLCEQVKITNPPLVLHDRPPAVFHPILGEKERLAALSSLPETSTAAEDIIYGRCGLLVSSTSWTPDEDFSILLDALCQYSTLARSSNLSLPSLLVIITGKGPQKGMYLSQIAQLEAEGKLFNVSIKAAWLTFENYARLLACASLGVCLHTSSSGVDLPMKVVDMFGAGLPVIGWDRYEAWPELVTEGVTGMGFDSAERLVELLKRLLSGDGSDLKLLREGAIRESKHRWDGTWDPIAGKLLGLVT</sequence>
<name>C5FWP2_ARTOC</name>
<dbReference type="OrthoDB" id="614844at2759"/>
<dbReference type="InterPro" id="IPR026051">
    <property type="entry name" value="ALG1-like"/>
</dbReference>
<dbReference type="eggNOG" id="KOG2941">
    <property type="taxonomic scope" value="Eukaryota"/>
</dbReference>
<evidence type="ECO:0000256" key="9">
    <source>
        <dbReference type="ARBA" id="ARBA00022989"/>
    </source>
</evidence>
<dbReference type="Proteomes" id="UP000002035">
    <property type="component" value="Unassembled WGS sequence"/>
</dbReference>
<dbReference type="GeneID" id="9226966"/>
<keyword evidence="7" id="KW-0812">Transmembrane</keyword>
<evidence type="ECO:0000256" key="6">
    <source>
        <dbReference type="ARBA" id="ARBA00022679"/>
    </source>
</evidence>
<protein>
    <recommendedName>
        <fullName evidence="4">Chitobiosyldiphosphodolichol beta-mannosyltransferase</fullName>
        <ecNumber evidence="3">2.4.1.142</ecNumber>
    </recommendedName>
</protein>
<dbReference type="EMBL" id="DS995706">
    <property type="protein sequence ID" value="EEQ34326.1"/>
    <property type="molecule type" value="Genomic_DNA"/>
</dbReference>
<dbReference type="PANTHER" id="PTHR13036">
    <property type="entry name" value="BETA1,4 MANNOSYLTRANSFERASE"/>
    <property type="match status" value="1"/>
</dbReference>
<dbReference type="SUPFAM" id="SSF53756">
    <property type="entry name" value="UDP-Glycosyltransferase/glycogen phosphorylase"/>
    <property type="match status" value="1"/>
</dbReference>
<proteinExistence type="predicted"/>
<dbReference type="Gene3D" id="3.40.50.2000">
    <property type="entry name" value="Glycogen Phosphorylase B"/>
    <property type="match status" value="1"/>
</dbReference>
<dbReference type="VEuPathDB" id="FungiDB:MCYG_07145"/>
<reference evidence="14" key="1">
    <citation type="journal article" date="2012" name="MBio">
        <title>Comparative genome analysis of Trichophyton rubrum and related dermatophytes reveals candidate genes involved in infection.</title>
        <authorList>
            <person name="Martinez D.A."/>
            <person name="Oliver B.G."/>
            <person name="Graeser Y."/>
            <person name="Goldberg J.M."/>
            <person name="Li W."/>
            <person name="Martinez-Rossi N.M."/>
            <person name="Monod M."/>
            <person name="Shelest E."/>
            <person name="Barton R.C."/>
            <person name="Birch E."/>
            <person name="Brakhage A.A."/>
            <person name="Chen Z."/>
            <person name="Gurr S.J."/>
            <person name="Heiman D."/>
            <person name="Heitman J."/>
            <person name="Kosti I."/>
            <person name="Rossi A."/>
            <person name="Saif S."/>
            <person name="Samalova M."/>
            <person name="Saunders C.W."/>
            <person name="Shea T."/>
            <person name="Summerbell R.C."/>
            <person name="Xu J."/>
            <person name="Young S."/>
            <person name="Zeng Q."/>
            <person name="Birren B.W."/>
            <person name="Cuomo C.A."/>
            <person name="White T.C."/>
        </authorList>
    </citation>
    <scope>NUCLEOTIDE SEQUENCE [LARGE SCALE GENOMIC DNA]</scope>
    <source>
        <strain evidence="14">ATCC MYA-4605 / CBS 113480</strain>
    </source>
</reference>
<dbReference type="CDD" id="cd03816">
    <property type="entry name" value="GT33_ALG1-like"/>
    <property type="match status" value="1"/>
</dbReference>
<dbReference type="FunFam" id="3.40.50.2000:FF:000162">
    <property type="entry name" value="Beta-1,4-mannosyltransferase (Alg1), putative"/>
    <property type="match status" value="1"/>
</dbReference>
<dbReference type="GO" id="GO:0004578">
    <property type="term" value="F:chitobiosyldiphosphodolichol beta-mannosyltransferase activity"/>
    <property type="evidence" value="ECO:0007669"/>
    <property type="project" value="UniProtKB-EC"/>
</dbReference>
<comment type="pathway">
    <text evidence="2">Protein modification; protein glycosylation.</text>
</comment>
<keyword evidence="9" id="KW-1133">Transmembrane helix</keyword>